<evidence type="ECO:0000256" key="7">
    <source>
        <dbReference type="ARBA" id="ARBA00023239"/>
    </source>
</evidence>
<dbReference type="Proteomes" id="UP000631114">
    <property type="component" value="Unassembled WGS sequence"/>
</dbReference>
<dbReference type="EC" id="4.2.2.2" evidence="3 8"/>
<evidence type="ECO:0000313" key="11">
    <source>
        <dbReference type="Proteomes" id="UP000631114"/>
    </source>
</evidence>
<dbReference type="InterPro" id="IPR011050">
    <property type="entry name" value="Pectin_lyase_fold/virulence"/>
</dbReference>
<evidence type="ECO:0000256" key="5">
    <source>
        <dbReference type="ARBA" id="ARBA00022729"/>
    </source>
</evidence>
<dbReference type="InterPro" id="IPR045032">
    <property type="entry name" value="PEL"/>
</dbReference>
<keyword evidence="6 8" id="KW-0106">Calcium</keyword>
<evidence type="ECO:0000256" key="2">
    <source>
        <dbReference type="ARBA" id="ARBA00005220"/>
    </source>
</evidence>
<dbReference type="Pfam" id="PF00544">
    <property type="entry name" value="Pectate_lyase_4"/>
    <property type="match status" value="1"/>
</dbReference>
<proteinExistence type="inferred from homology"/>
<name>A0A835M4R8_9MAGN</name>
<evidence type="ECO:0000256" key="6">
    <source>
        <dbReference type="ARBA" id="ARBA00022837"/>
    </source>
</evidence>
<evidence type="ECO:0000256" key="3">
    <source>
        <dbReference type="ARBA" id="ARBA00012272"/>
    </source>
</evidence>
<reference evidence="10 11" key="1">
    <citation type="submission" date="2020-10" db="EMBL/GenBank/DDBJ databases">
        <title>The Coptis chinensis genome and diversification of protoberbering-type alkaloids.</title>
        <authorList>
            <person name="Wang B."/>
            <person name="Shu S."/>
            <person name="Song C."/>
            <person name="Liu Y."/>
        </authorList>
    </citation>
    <scope>NUCLEOTIDE SEQUENCE [LARGE SCALE GENOMIC DNA]</scope>
    <source>
        <strain evidence="10">HL-2020</strain>
        <tissue evidence="10">Leaf</tissue>
    </source>
</reference>
<dbReference type="PANTHER" id="PTHR31683:SF80">
    <property type="entry name" value="PECTATE LYASE 16-RELATED"/>
    <property type="match status" value="1"/>
</dbReference>
<evidence type="ECO:0000256" key="4">
    <source>
        <dbReference type="ARBA" id="ARBA00022723"/>
    </source>
</evidence>
<keyword evidence="11" id="KW-1185">Reference proteome</keyword>
<dbReference type="InterPro" id="IPR012334">
    <property type="entry name" value="Pectin_lyas_fold"/>
</dbReference>
<dbReference type="SMART" id="SM00656">
    <property type="entry name" value="Amb_all"/>
    <property type="match status" value="1"/>
</dbReference>
<keyword evidence="7 8" id="KW-0456">Lyase</keyword>
<feature type="signal peptide" evidence="8">
    <location>
        <begin position="1"/>
        <end position="23"/>
    </location>
</feature>
<gene>
    <name evidence="10" type="ORF">IFM89_024403</name>
</gene>
<comment type="cofactor">
    <cofactor evidence="8">
        <name>Ca(2+)</name>
        <dbReference type="ChEBI" id="CHEBI:29108"/>
    </cofactor>
    <text evidence="8">Binds 1 Ca(2+) ion. Required for its activity.</text>
</comment>
<dbReference type="InterPro" id="IPR002022">
    <property type="entry name" value="Pec_lyase"/>
</dbReference>
<keyword evidence="4 8" id="KW-0479">Metal-binding</keyword>
<comment type="pathway">
    <text evidence="2 8">Glycan metabolism; pectin degradation; 2-dehydro-3-deoxy-D-gluconate from pectin: step 2/5.</text>
</comment>
<comment type="catalytic activity">
    <reaction evidence="1 8">
        <text>Eliminative cleavage of (1-&gt;4)-alpha-D-galacturonan to give oligosaccharides with 4-deoxy-alpha-D-galact-4-enuronosyl groups at their non-reducing ends.</text>
        <dbReference type="EC" id="4.2.2.2"/>
    </reaction>
</comment>
<evidence type="ECO:0000259" key="9">
    <source>
        <dbReference type="SMART" id="SM00656"/>
    </source>
</evidence>
<dbReference type="AlphaFoldDB" id="A0A835M4R8"/>
<organism evidence="10 11">
    <name type="scientific">Coptis chinensis</name>
    <dbReference type="NCBI Taxonomy" id="261450"/>
    <lineage>
        <taxon>Eukaryota</taxon>
        <taxon>Viridiplantae</taxon>
        <taxon>Streptophyta</taxon>
        <taxon>Embryophyta</taxon>
        <taxon>Tracheophyta</taxon>
        <taxon>Spermatophyta</taxon>
        <taxon>Magnoliopsida</taxon>
        <taxon>Ranunculales</taxon>
        <taxon>Ranunculaceae</taxon>
        <taxon>Coptidoideae</taxon>
        <taxon>Coptis</taxon>
    </lineage>
</organism>
<comment type="caution">
    <text evidence="10">The sequence shown here is derived from an EMBL/GenBank/DDBJ whole genome shotgun (WGS) entry which is preliminary data.</text>
</comment>
<evidence type="ECO:0000313" key="10">
    <source>
        <dbReference type="EMBL" id="KAF9610706.1"/>
    </source>
</evidence>
<feature type="domain" description="Pectate lyase" evidence="9">
    <location>
        <begin position="117"/>
        <end position="314"/>
    </location>
</feature>
<evidence type="ECO:0000256" key="8">
    <source>
        <dbReference type="RuleBase" id="RU361123"/>
    </source>
</evidence>
<accession>A0A835M4R8</accession>
<sequence length="389" mass="43000">MVSQTSLLLFTCFLTCWAPAMQAFSLENKYSTVSKNHQNTRLMNKIDSCWRNDPNWALNRRALADCAIGFGKAAIGGKFGGIYVVTNPADDPINPKPGTLRYGVIQTQPLWIIFARDMVIKLQNELIMNSFKTIDGRGVNVEIAYGPCITVQGVSHIIIHGISIHDCKPGKRGLVRSSPMHVGHRLGSDGDAISIFTSSNVWVDHCFLARCSDGLIDVIHASTAITISNNFFSQHDKVMLFGHNDQFTADKIMKVTVVFNHFGPGLIERMPRVRFGYAHVANNRYDEWHMYAIGGSANPTILSEGNYFIAPNNPSSKQVTKREGGGWKNWKWRSSKDTFVNGAYFTQSGWGSCAPLYSMSQAFTVAEGAMAPALTSNAGPLRCIPRRPC</sequence>
<protein>
    <recommendedName>
        <fullName evidence="3 8">Pectate lyase</fullName>
        <ecNumber evidence="3 8">4.2.2.2</ecNumber>
    </recommendedName>
</protein>
<dbReference type="SUPFAM" id="SSF51126">
    <property type="entry name" value="Pectin lyase-like"/>
    <property type="match status" value="1"/>
</dbReference>
<dbReference type="EMBL" id="JADFTS010000004">
    <property type="protein sequence ID" value="KAF9610706.1"/>
    <property type="molecule type" value="Genomic_DNA"/>
</dbReference>
<dbReference type="UniPathway" id="UPA00545">
    <property type="reaction ID" value="UER00824"/>
</dbReference>
<evidence type="ECO:0000256" key="1">
    <source>
        <dbReference type="ARBA" id="ARBA00000695"/>
    </source>
</evidence>
<keyword evidence="5 8" id="KW-0732">Signal</keyword>
<dbReference type="PANTHER" id="PTHR31683">
    <property type="entry name" value="PECTATE LYASE 18-RELATED"/>
    <property type="match status" value="1"/>
</dbReference>
<feature type="chain" id="PRO_5033104680" description="Pectate lyase" evidence="8">
    <location>
        <begin position="24"/>
        <end position="389"/>
    </location>
</feature>
<dbReference type="InterPro" id="IPR018082">
    <property type="entry name" value="AmbAllergen"/>
</dbReference>
<dbReference type="GO" id="GO:0030570">
    <property type="term" value="F:pectate lyase activity"/>
    <property type="evidence" value="ECO:0007669"/>
    <property type="project" value="UniProtKB-EC"/>
</dbReference>
<dbReference type="GO" id="GO:0045490">
    <property type="term" value="P:pectin catabolic process"/>
    <property type="evidence" value="ECO:0007669"/>
    <property type="project" value="UniProtKB-UniPathway"/>
</dbReference>
<dbReference type="OrthoDB" id="1637350at2759"/>
<dbReference type="Gene3D" id="2.160.20.10">
    <property type="entry name" value="Single-stranded right-handed beta-helix, Pectin lyase-like"/>
    <property type="match status" value="1"/>
</dbReference>
<dbReference type="GO" id="GO:0046872">
    <property type="term" value="F:metal ion binding"/>
    <property type="evidence" value="ECO:0007669"/>
    <property type="project" value="UniProtKB-KW"/>
</dbReference>
<dbReference type="PRINTS" id="PR00807">
    <property type="entry name" value="AMBALLERGEN"/>
</dbReference>
<comment type="similarity">
    <text evidence="8">Belongs to the polysaccharide lyase 1 family.</text>
</comment>